<keyword evidence="3 7" id="KW-0645">Protease</keyword>
<keyword evidence="4 7" id="KW-0833">Ubl conjugation pathway</keyword>
<dbReference type="OMA" id="IHEAPIN"/>
<evidence type="ECO:0000313" key="11">
    <source>
        <dbReference type="Proteomes" id="UP000444721"/>
    </source>
</evidence>
<feature type="region of interest" description="Disordered" evidence="8">
    <location>
        <begin position="824"/>
        <end position="852"/>
    </location>
</feature>
<dbReference type="GO" id="GO:0005634">
    <property type="term" value="C:nucleus"/>
    <property type="evidence" value="ECO:0007669"/>
    <property type="project" value="TreeGrafter"/>
</dbReference>
<feature type="compositionally biased region" description="Basic and acidic residues" evidence="8">
    <location>
        <begin position="96"/>
        <end position="106"/>
    </location>
</feature>
<organism evidence="10 11">
    <name type="scientific">Naegleria fowleri</name>
    <name type="common">Brain eating amoeba</name>
    <dbReference type="NCBI Taxonomy" id="5763"/>
    <lineage>
        <taxon>Eukaryota</taxon>
        <taxon>Discoba</taxon>
        <taxon>Heterolobosea</taxon>
        <taxon>Tetramitia</taxon>
        <taxon>Eutetramitia</taxon>
        <taxon>Vahlkampfiidae</taxon>
        <taxon>Naegleria</taxon>
    </lineage>
</organism>
<evidence type="ECO:0000313" key="10">
    <source>
        <dbReference type="EMBL" id="KAF0982621.1"/>
    </source>
</evidence>
<accession>A0A6A5C6B0</accession>
<keyword evidence="6 7" id="KW-0788">Thiol protease</keyword>
<comment type="similarity">
    <text evidence="2 7">Belongs to the peptidase C19 family.</text>
</comment>
<dbReference type="GO" id="GO:0005829">
    <property type="term" value="C:cytosol"/>
    <property type="evidence" value="ECO:0007669"/>
    <property type="project" value="TreeGrafter"/>
</dbReference>
<dbReference type="EC" id="3.4.19.12" evidence="7"/>
<reference evidence="10 11" key="1">
    <citation type="journal article" date="2019" name="Sci. Rep.">
        <title>Nanopore sequencing improves the draft genome of the human pathogenic amoeba Naegleria fowleri.</title>
        <authorList>
            <person name="Liechti N."/>
            <person name="Schurch N."/>
            <person name="Bruggmann R."/>
            <person name="Wittwer M."/>
        </authorList>
    </citation>
    <scope>NUCLEOTIDE SEQUENCE [LARGE SCALE GENOMIC DNA]</scope>
    <source>
        <strain evidence="10 11">ATCC 30894</strain>
    </source>
</reference>
<feature type="compositionally biased region" description="Low complexity" evidence="8">
    <location>
        <begin position="176"/>
        <end position="196"/>
    </location>
</feature>
<evidence type="ECO:0000256" key="6">
    <source>
        <dbReference type="ARBA" id="ARBA00022807"/>
    </source>
</evidence>
<gene>
    <name evidence="10" type="ORF">FDP41_011551</name>
</gene>
<evidence type="ECO:0000256" key="8">
    <source>
        <dbReference type="SAM" id="MobiDB-lite"/>
    </source>
</evidence>
<dbReference type="InterPro" id="IPR018200">
    <property type="entry name" value="USP_CS"/>
</dbReference>
<evidence type="ECO:0000256" key="3">
    <source>
        <dbReference type="ARBA" id="ARBA00022670"/>
    </source>
</evidence>
<dbReference type="PANTHER" id="PTHR24006:SF758">
    <property type="entry name" value="UBIQUITIN CARBOXYL-TERMINAL HYDROLASE 36"/>
    <property type="match status" value="1"/>
</dbReference>
<feature type="compositionally biased region" description="Basic residues" evidence="8">
    <location>
        <begin position="70"/>
        <end position="82"/>
    </location>
</feature>
<dbReference type="GO" id="GO:0016579">
    <property type="term" value="P:protein deubiquitination"/>
    <property type="evidence" value="ECO:0007669"/>
    <property type="project" value="InterPro"/>
</dbReference>
<name>A0A6A5C6B0_NAEFO</name>
<dbReference type="PROSITE" id="PS50235">
    <property type="entry name" value="USP_3"/>
    <property type="match status" value="1"/>
</dbReference>
<feature type="region of interest" description="Disordered" evidence="8">
    <location>
        <begin position="167"/>
        <end position="197"/>
    </location>
</feature>
<evidence type="ECO:0000256" key="4">
    <source>
        <dbReference type="ARBA" id="ARBA00022786"/>
    </source>
</evidence>
<feature type="compositionally biased region" description="Polar residues" evidence="8">
    <location>
        <begin position="59"/>
        <end position="69"/>
    </location>
</feature>
<feature type="compositionally biased region" description="Polar residues" evidence="8">
    <location>
        <begin position="606"/>
        <end position="685"/>
    </location>
</feature>
<dbReference type="AlphaFoldDB" id="A0A6A5C6B0"/>
<feature type="domain" description="USP" evidence="9">
    <location>
        <begin position="234"/>
        <end position="542"/>
    </location>
</feature>
<dbReference type="InterPro" id="IPR028889">
    <property type="entry name" value="USP"/>
</dbReference>
<comment type="caution">
    <text evidence="10">The sequence shown here is derived from an EMBL/GenBank/DDBJ whole genome shotgun (WGS) entry which is preliminary data.</text>
</comment>
<feature type="compositionally biased region" description="Basic residues" evidence="8">
    <location>
        <begin position="20"/>
        <end position="33"/>
    </location>
</feature>
<dbReference type="EMBL" id="VFQX01000009">
    <property type="protein sequence ID" value="KAF0982621.1"/>
    <property type="molecule type" value="Genomic_DNA"/>
</dbReference>
<dbReference type="InterPro" id="IPR050164">
    <property type="entry name" value="Peptidase_C19"/>
</dbReference>
<evidence type="ECO:0000259" key="9">
    <source>
        <dbReference type="PROSITE" id="PS50235"/>
    </source>
</evidence>
<dbReference type="PANTHER" id="PTHR24006">
    <property type="entry name" value="UBIQUITIN CARBOXYL-TERMINAL HYDROLASE"/>
    <property type="match status" value="1"/>
</dbReference>
<dbReference type="PROSITE" id="PS00972">
    <property type="entry name" value="USP_1"/>
    <property type="match status" value="1"/>
</dbReference>
<dbReference type="PROSITE" id="PS00973">
    <property type="entry name" value="USP_2"/>
    <property type="match status" value="1"/>
</dbReference>
<dbReference type="Pfam" id="PF00443">
    <property type="entry name" value="UCH"/>
    <property type="match status" value="1"/>
</dbReference>
<dbReference type="InterPro" id="IPR038765">
    <property type="entry name" value="Papain-like_cys_pep_sf"/>
</dbReference>
<feature type="region of interest" description="Disordered" evidence="8">
    <location>
        <begin position="571"/>
        <end position="691"/>
    </location>
</feature>
<evidence type="ECO:0000256" key="2">
    <source>
        <dbReference type="ARBA" id="ARBA00009085"/>
    </source>
</evidence>
<feature type="compositionally biased region" description="Polar residues" evidence="8">
    <location>
        <begin position="1"/>
        <end position="15"/>
    </location>
</feature>
<dbReference type="SUPFAM" id="SSF54001">
    <property type="entry name" value="Cysteine proteinases"/>
    <property type="match status" value="1"/>
</dbReference>
<keyword evidence="11" id="KW-1185">Reference proteome</keyword>
<protein>
    <recommendedName>
        <fullName evidence="7">Ubiquitin carboxyl-terminal hydrolase</fullName>
        <ecNumber evidence="7">3.4.19.12</ecNumber>
    </recommendedName>
</protein>
<dbReference type="VEuPathDB" id="AmoebaDB:NF0028520"/>
<dbReference type="VEuPathDB" id="AmoebaDB:FDP41_011551"/>
<dbReference type="VEuPathDB" id="AmoebaDB:NfTy_018180"/>
<evidence type="ECO:0000256" key="7">
    <source>
        <dbReference type="RuleBase" id="RU366025"/>
    </source>
</evidence>
<evidence type="ECO:0000256" key="1">
    <source>
        <dbReference type="ARBA" id="ARBA00000707"/>
    </source>
</evidence>
<dbReference type="GO" id="GO:0006508">
    <property type="term" value="P:proteolysis"/>
    <property type="evidence" value="ECO:0007669"/>
    <property type="project" value="UniProtKB-KW"/>
</dbReference>
<dbReference type="OrthoDB" id="420187at2759"/>
<feature type="compositionally biased region" description="Polar residues" evidence="8">
    <location>
        <begin position="571"/>
        <end position="582"/>
    </location>
</feature>
<dbReference type="RefSeq" id="XP_044567334.1">
    <property type="nucleotide sequence ID" value="XM_044701972.1"/>
</dbReference>
<dbReference type="Gene3D" id="3.90.70.10">
    <property type="entry name" value="Cysteine proteinases"/>
    <property type="match status" value="1"/>
</dbReference>
<dbReference type="InterPro" id="IPR001394">
    <property type="entry name" value="Peptidase_C19_UCH"/>
</dbReference>
<dbReference type="GO" id="GO:0004843">
    <property type="term" value="F:cysteine-type deubiquitinase activity"/>
    <property type="evidence" value="ECO:0007669"/>
    <property type="project" value="UniProtKB-UniRule"/>
</dbReference>
<comment type="catalytic activity">
    <reaction evidence="1 7">
        <text>Thiol-dependent hydrolysis of ester, thioester, amide, peptide and isopeptide bonds formed by the C-terminal Gly of ubiquitin (a 76-residue protein attached to proteins as an intracellular targeting signal).</text>
        <dbReference type="EC" id="3.4.19.12"/>
    </reaction>
</comment>
<feature type="region of interest" description="Disordered" evidence="8">
    <location>
        <begin position="1"/>
        <end position="115"/>
    </location>
</feature>
<dbReference type="Proteomes" id="UP000444721">
    <property type="component" value="Unassembled WGS sequence"/>
</dbReference>
<dbReference type="GeneID" id="68118766"/>
<proteinExistence type="inferred from homology"/>
<keyword evidence="5 7" id="KW-0378">Hydrolase</keyword>
<sequence length="948" mass="106813">MSTEAIEPSSLSSDDLGSAHTRRPRKLLKRTPSSHHNNDDGSNGHAYDRRNDGDDTMQQDENISSSNRTNTRKRNFGKRINGRRKEEVSDDSEDERDVKKYQKQQDENGDEDIENSDQLSAYLKGSAQIIEQRIPFVKAQLPDKYENLFSNMKPINGTSTNVFVFDSAPQRTPNGTTLSTSANNSISSTTSSSLTTQDNGIEHNKELETPSTFLFPREKIISLNTWTEIKKIGPGLQNLGNTCFMNAALQCIMYTPGMRNFLLTRKMGEPSKKFNALDAMSALAREMFNEKSESSSSSRTRAFSSVAPTFIAKHLKGIGGFVLGRQEDSHEFIIKLLDKMENAIVEKYKGKLNNMVLETNPIHQIFGGYLRSQIKTQETNYISNKYDAFIDVELQLNNCSSIEKSLQNYITPDRLDGKNKYKCPKTNTYVTASKKLTIHEAPINLILQLKRFNIFGKKVSKKISYEETLDLSPYMSNKNSVARYHLYGVLVHSGGSSCSGHYYAYVKNSNGIWYKMDDSSVTQVSQSTALSQQAYILFYSRNMEDFNHLESSTIFQESIRRYIEIQQQNKNGISASSSLTQSKDVEDSFELQTPPPMLTPSKPIPTATTTPQNNGSPSTEANDQNSATPTQKSRSRKTSNLAIQTNGTCSQTADSSTTPNSSGTVDTPQKSSKKPTNLTIPSSHLTAPELPSPFYAPVKIDILENLTPQKLQVLKSQRPSNSVGILNLRSVGGLFSPISLTHSSNINTMWINKNYLDTLKKDMFKKERLFRTDTPSTPLKVINPNEGMPQNPFPLDNFVSDSPLFSPTSQITPFVFEKKGIKRKTMEEGDNEEEESQHHELENETTQNSQANSLGTKISAKELFTSPSAQYSEEVDIWENDDARENAKQQRFINEKVLAPKIFKRDEYDRALDAGKKKKIRKKESSEDWMQINEAIQRTAERKHKQRK</sequence>
<evidence type="ECO:0000256" key="5">
    <source>
        <dbReference type="ARBA" id="ARBA00022801"/>
    </source>
</evidence>